<dbReference type="SUPFAM" id="SSF53756">
    <property type="entry name" value="UDP-Glycosyltransferase/glycogen phosphorylase"/>
    <property type="match status" value="1"/>
</dbReference>
<evidence type="ECO:0000256" key="4">
    <source>
        <dbReference type="ARBA" id="ARBA00022679"/>
    </source>
</evidence>
<organism evidence="11 13">
    <name type="scientific">Salegentibacter salarius</name>
    <dbReference type="NCBI Taxonomy" id="435906"/>
    <lineage>
        <taxon>Bacteria</taxon>
        <taxon>Pseudomonadati</taxon>
        <taxon>Bacteroidota</taxon>
        <taxon>Flavobacteriia</taxon>
        <taxon>Flavobacteriales</taxon>
        <taxon>Flavobacteriaceae</taxon>
        <taxon>Salegentibacter</taxon>
    </lineage>
</organism>
<evidence type="ECO:0000313" key="11">
    <source>
        <dbReference type="EMBL" id="PKD17364.1"/>
    </source>
</evidence>
<dbReference type="EMBL" id="LKTR01000034">
    <property type="protein sequence ID" value="PKD17364.1"/>
    <property type="molecule type" value="Genomic_DNA"/>
</dbReference>
<dbReference type="Proteomes" id="UP000232533">
    <property type="component" value="Unassembled WGS sequence"/>
</dbReference>
<keyword evidence="8" id="KW-0448">Lipopolysaccharide biosynthesis</keyword>
<dbReference type="InterPro" id="IPR007507">
    <property type="entry name" value="Glycos_transf_N"/>
</dbReference>
<comment type="caution">
    <text evidence="11">The sequence shown here is derived from an EMBL/GenBank/DDBJ whole genome shotgun (WGS) entry which is preliminary data.</text>
</comment>
<evidence type="ECO:0000256" key="2">
    <source>
        <dbReference type="ARBA" id="ARBA00012621"/>
    </source>
</evidence>
<dbReference type="GO" id="GO:0005886">
    <property type="term" value="C:plasma membrane"/>
    <property type="evidence" value="ECO:0007669"/>
    <property type="project" value="UniProtKB-SubCell"/>
</dbReference>
<comment type="similarity">
    <text evidence="8">Belongs to the glycosyltransferase group 1 family.</text>
</comment>
<keyword evidence="8" id="KW-0472">Membrane</keyword>
<evidence type="ECO:0000256" key="1">
    <source>
        <dbReference type="ARBA" id="ARBA00004713"/>
    </source>
</evidence>
<evidence type="ECO:0000313" key="12">
    <source>
        <dbReference type="Proteomes" id="UP000176009"/>
    </source>
</evidence>
<dbReference type="EC" id="2.4.99.12" evidence="2 8"/>
<evidence type="ECO:0000313" key="13">
    <source>
        <dbReference type="Proteomes" id="UP000232533"/>
    </source>
</evidence>
<dbReference type="InterPro" id="IPR038107">
    <property type="entry name" value="Glycos_transf_N_sf"/>
</dbReference>
<comment type="function">
    <text evidence="8">Involved in lipopolysaccharide (LPS) biosynthesis. Catalyzes the transfer of 3-deoxy-D-manno-octulosonate (Kdo) residue(s) from CMP-Kdo to lipid IV(A), the tetraacyldisaccharide-1,4'-bisphosphate precursor of lipid A.</text>
</comment>
<dbReference type="InterPro" id="IPR039901">
    <property type="entry name" value="Kdotransferase"/>
</dbReference>
<comment type="subcellular location">
    <subcellularLocation>
        <location evidence="8">Cell membrane</location>
    </subcellularLocation>
</comment>
<feature type="domain" description="3-deoxy-D-manno-octulosonic-acid transferase N-terminal" evidence="9">
    <location>
        <begin position="45"/>
        <end position="206"/>
    </location>
</feature>
<reference evidence="10 12" key="2">
    <citation type="submission" date="2016-09" db="EMBL/GenBank/DDBJ databases">
        <title>Genome Sequence of Salegentibacter salarius,Isolated from a Marine Solar Saltern of the Yellow Sea in South Korea.</title>
        <authorList>
            <person name="Zheng Q."/>
            <person name="Liu Y."/>
        </authorList>
    </citation>
    <scope>NUCLEOTIDE SEQUENCE [LARGE SCALE GENOMIC DNA]</scope>
    <source>
        <strain evidence="10 12">KCTC 12974</strain>
    </source>
</reference>
<dbReference type="GO" id="GO:0009245">
    <property type="term" value="P:lipid A biosynthetic process"/>
    <property type="evidence" value="ECO:0007669"/>
    <property type="project" value="TreeGrafter"/>
</dbReference>
<dbReference type="Gene3D" id="3.40.50.11720">
    <property type="entry name" value="3-Deoxy-D-manno-octulosonic-acid transferase, N-terminal domain"/>
    <property type="match status" value="1"/>
</dbReference>
<proteinExistence type="inferred from homology"/>
<gene>
    <name evidence="11" type="ORF">APR40_03650</name>
    <name evidence="10" type="ORF">BHS39_03650</name>
</gene>
<dbReference type="PANTHER" id="PTHR42755:SF1">
    <property type="entry name" value="3-DEOXY-D-MANNO-OCTULOSONIC ACID TRANSFERASE, MITOCHONDRIAL-RELATED"/>
    <property type="match status" value="1"/>
</dbReference>
<evidence type="ECO:0000256" key="5">
    <source>
        <dbReference type="ARBA" id="ARBA00031445"/>
    </source>
</evidence>
<evidence type="ECO:0000256" key="6">
    <source>
        <dbReference type="ARBA" id="ARBA00049183"/>
    </source>
</evidence>
<keyword evidence="8" id="KW-1003">Cell membrane</keyword>
<comment type="pathway">
    <text evidence="1 8">Bacterial outer membrane biogenesis; LPS core biosynthesis.</text>
</comment>
<keyword evidence="4 8" id="KW-0808">Transferase</keyword>
<dbReference type="RefSeq" id="WP_070054854.1">
    <property type="nucleotide sequence ID" value="NZ_FVZF01000004.1"/>
</dbReference>
<reference evidence="11 13" key="1">
    <citation type="submission" date="2015-10" db="EMBL/GenBank/DDBJ databases">
        <title>Draft genome sequence of Salegentibacter salinarum KCTC 12975.</title>
        <authorList>
            <person name="Lin W."/>
            <person name="Zheng Q."/>
        </authorList>
    </citation>
    <scope>NUCLEOTIDE SEQUENCE [LARGE SCALE GENOMIC DNA]</scope>
    <source>
        <strain evidence="11 13">KCTC 12974</strain>
    </source>
</reference>
<evidence type="ECO:0000313" key="10">
    <source>
        <dbReference type="EMBL" id="OEY71770.1"/>
    </source>
</evidence>
<dbReference type="Pfam" id="PF04413">
    <property type="entry name" value="Glycos_transf_N"/>
    <property type="match status" value="1"/>
</dbReference>
<dbReference type="EMBL" id="MJBR01000034">
    <property type="protein sequence ID" value="OEY71770.1"/>
    <property type="molecule type" value="Genomic_DNA"/>
</dbReference>
<keyword evidence="12" id="KW-1185">Reference proteome</keyword>
<dbReference type="AlphaFoldDB" id="A0A2N0TRJ2"/>
<protein>
    <recommendedName>
        <fullName evidence="3 8">3-deoxy-D-manno-octulosonic acid transferase</fullName>
        <shortName evidence="8">Kdo transferase</shortName>
        <ecNumber evidence="2 8">2.4.99.12</ecNumber>
    </recommendedName>
    <alternativeName>
        <fullName evidence="5 8">Lipid IV(A) 3-deoxy-D-manno-octulosonic acid transferase</fullName>
    </alternativeName>
</protein>
<dbReference type="UniPathway" id="UPA00958"/>
<name>A0A2N0TRJ2_9FLAO</name>
<dbReference type="PANTHER" id="PTHR42755">
    <property type="entry name" value="3-DEOXY-MANNO-OCTULOSONATE CYTIDYLYLTRANSFERASE"/>
    <property type="match status" value="1"/>
</dbReference>
<accession>A0A2N0TRJ2</accession>
<evidence type="ECO:0000256" key="8">
    <source>
        <dbReference type="RuleBase" id="RU365103"/>
    </source>
</evidence>
<dbReference type="Proteomes" id="UP000176009">
    <property type="component" value="Unassembled WGS sequence"/>
</dbReference>
<evidence type="ECO:0000259" key="9">
    <source>
        <dbReference type="Pfam" id="PF04413"/>
    </source>
</evidence>
<evidence type="ECO:0000256" key="3">
    <source>
        <dbReference type="ARBA" id="ARBA00019077"/>
    </source>
</evidence>
<sequence>MKPLYNIATKIAEKALPLAGRFNEKLKLFTEGRKSVFNELEEKINPNEEYLWFHAASLGEFEQALPIIEEIKKEFPKYKILVTFFSPSGYENKKNHPLADVITYLPLDTRKNAKRFLKLVKPKILFFIKYEIWPNFMAEIKKRNIQSLLISGAFRENQIYFKPYGGFMRKALQTFDHIFVQNEASIALLKNIGFNNTTLSGDTRFDRVSRQIQYDNKLEFAENFIDKKTCLVAGSTWPEDEELLIPFINETSEKLKVIIAPHEIKEEKINALEHKIKKKSIRYSQRESRDLKSYDVLILDTIGLLGKIYSYANIAYVGGAAGTTGLHNILEPATFGIPVVIGENYTKFPEAGKLRQLAGLYSVANAEEFSNITNKLITDKDFREKTGMIAGHFINSNTGATRSVMNYLKTLPDFAKVS</sequence>
<comment type="catalytic activity">
    <reaction evidence="6 8">
        <text>lipid IVA (E. coli) + CMP-3-deoxy-beta-D-manno-octulosonate = alpha-Kdo-(2-&gt;6)-lipid IVA (E. coli) + CMP + H(+)</text>
        <dbReference type="Rhea" id="RHEA:28066"/>
        <dbReference type="ChEBI" id="CHEBI:15378"/>
        <dbReference type="ChEBI" id="CHEBI:58603"/>
        <dbReference type="ChEBI" id="CHEBI:60364"/>
        <dbReference type="ChEBI" id="CHEBI:60377"/>
        <dbReference type="ChEBI" id="CHEBI:85987"/>
        <dbReference type="EC" id="2.4.99.12"/>
    </reaction>
</comment>
<feature type="active site" description="Proton acceptor" evidence="7">
    <location>
        <position position="60"/>
    </location>
</feature>
<dbReference type="Gene3D" id="3.40.50.2000">
    <property type="entry name" value="Glycogen Phosphorylase B"/>
    <property type="match status" value="1"/>
</dbReference>
<dbReference type="GO" id="GO:0043842">
    <property type="term" value="F:Kdo transferase activity"/>
    <property type="evidence" value="ECO:0007669"/>
    <property type="project" value="UniProtKB-EC"/>
</dbReference>
<dbReference type="OrthoDB" id="9789797at2"/>
<dbReference type="GO" id="GO:0009244">
    <property type="term" value="P:lipopolysaccharide core region biosynthetic process"/>
    <property type="evidence" value="ECO:0007669"/>
    <property type="project" value="UniProtKB-UniRule"/>
</dbReference>
<evidence type="ECO:0000256" key="7">
    <source>
        <dbReference type="PIRSR" id="PIRSR639901-1"/>
    </source>
</evidence>